<dbReference type="EMBL" id="OU466859">
    <property type="protein sequence ID" value="CAH2051720.1"/>
    <property type="molecule type" value="Genomic_DNA"/>
</dbReference>
<evidence type="ECO:0000313" key="3">
    <source>
        <dbReference type="Proteomes" id="UP000836841"/>
    </source>
</evidence>
<name>A0AAU9RWC7_THLAR</name>
<dbReference type="AlphaFoldDB" id="A0AAU9RWC7"/>
<reference evidence="2 3" key="1">
    <citation type="submission" date="2022-03" db="EMBL/GenBank/DDBJ databases">
        <authorList>
            <person name="Nunn A."/>
            <person name="Chopra R."/>
            <person name="Nunn A."/>
            <person name="Contreras Garrido A."/>
        </authorList>
    </citation>
    <scope>NUCLEOTIDE SEQUENCE [LARGE SCALE GENOMIC DNA]</scope>
</reference>
<accession>A0AAU9RWC7</accession>
<organism evidence="2 3">
    <name type="scientific">Thlaspi arvense</name>
    <name type="common">Field penny-cress</name>
    <dbReference type="NCBI Taxonomy" id="13288"/>
    <lineage>
        <taxon>Eukaryota</taxon>
        <taxon>Viridiplantae</taxon>
        <taxon>Streptophyta</taxon>
        <taxon>Embryophyta</taxon>
        <taxon>Tracheophyta</taxon>
        <taxon>Spermatophyta</taxon>
        <taxon>Magnoliopsida</taxon>
        <taxon>eudicotyledons</taxon>
        <taxon>Gunneridae</taxon>
        <taxon>Pentapetalae</taxon>
        <taxon>rosids</taxon>
        <taxon>malvids</taxon>
        <taxon>Brassicales</taxon>
        <taxon>Brassicaceae</taxon>
        <taxon>Thlaspideae</taxon>
        <taxon>Thlaspi</taxon>
    </lineage>
</organism>
<evidence type="ECO:0000256" key="1">
    <source>
        <dbReference type="SAM" id="MobiDB-lite"/>
    </source>
</evidence>
<keyword evidence="3" id="KW-1185">Reference proteome</keyword>
<dbReference type="Proteomes" id="UP000836841">
    <property type="component" value="Chromosome 3"/>
</dbReference>
<proteinExistence type="predicted"/>
<protein>
    <submittedName>
        <fullName evidence="2">Uncharacterized protein</fullName>
    </submittedName>
</protein>
<sequence length="157" mass="17209">MNIKSATNAEAAPSVIKDTKHKEDITTEKKISDTMEIMEGFGVRLHKIEEKMDLLISLIMSNHDDKRVSVKAEAESMPMDESYSDEEPAKIVSHEKKVGDYPSNPFFSRPSGGLFVNEKKIGEYPSKPIFNRPGGGLFVGGHFSGGRCGGQGLCTLC</sequence>
<feature type="region of interest" description="Disordered" evidence="1">
    <location>
        <begin position="1"/>
        <end position="23"/>
    </location>
</feature>
<evidence type="ECO:0000313" key="2">
    <source>
        <dbReference type="EMBL" id="CAH2051720.1"/>
    </source>
</evidence>
<gene>
    <name evidence="2" type="ORF">TAV2_LOCUS10347</name>
</gene>